<evidence type="ECO:0000313" key="2">
    <source>
        <dbReference type="Proteomes" id="UP001597475"/>
    </source>
</evidence>
<comment type="caution">
    <text evidence="1">The sequence shown here is derived from an EMBL/GenBank/DDBJ whole genome shotgun (WGS) entry which is preliminary data.</text>
</comment>
<dbReference type="Pfam" id="PF05973">
    <property type="entry name" value="Gp49"/>
    <property type="match status" value="1"/>
</dbReference>
<organism evidence="1 2">
    <name type="scientific">Deinococcus taklimakanensis</name>
    <dbReference type="NCBI Taxonomy" id="536443"/>
    <lineage>
        <taxon>Bacteria</taxon>
        <taxon>Thermotogati</taxon>
        <taxon>Deinococcota</taxon>
        <taxon>Deinococci</taxon>
        <taxon>Deinococcales</taxon>
        <taxon>Deinococcaceae</taxon>
        <taxon>Deinococcus</taxon>
    </lineage>
</organism>
<accession>A0ABW5P645</accession>
<protein>
    <submittedName>
        <fullName evidence="1">Type II toxin-antitoxin system RelE/ParE family toxin</fullName>
    </submittedName>
</protein>
<dbReference type="EMBL" id="JBHUMK010000040">
    <property type="protein sequence ID" value="MFD2609682.1"/>
    <property type="molecule type" value="Genomic_DNA"/>
</dbReference>
<gene>
    <name evidence="1" type="ORF">ACFSR9_09570</name>
</gene>
<dbReference type="RefSeq" id="WP_386845253.1">
    <property type="nucleotide sequence ID" value="NZ_JBHUMK010000040.1"/>
</dbReference>
<sequence>MAWTVILLSEVAEWFEGLDPRTAEGVAAALDLLEERGPALGRPLVDTLQGSALAHLKELRPGSAGGSEVRILFAFDPERQAILLTAGDKAGRWKQWYHDHIPLAEERYRRWLAGDYAEEDRV</sequence>
<proteinExistence type="predicted"/>
<evidence type="ECO:0000313" key="1">
    <source>
        <dbReference type="EMBL" id="MFD2609682.1"/>
    </source>
</evidence>
<dbReference type="Proteomes" id="UP001597475">
    <property type="component" value="Unassembled WGS sequence"/>
</dbReference>
<name>A0ABW5P645_9DEIO</name>
<dbReference type="InterPro" id="IPR009241">
    <property type="entry name" value="HigB-like"/>
</dbReference>
<reference evidence="2" key="1">
    <citation type="journal article" date="2019" name="Int. J. Syst. Evol. Microbiol.">
        <title>The Global Catalogue of Microorganisms (GCM) 10K type strain sequencing project: providing services to taxonomists for standard genome sequencing and annotation.</title>
        <authorList>
            <consortium name="The Broad Institute Genomics Platform"/>
            <consortium name="The Broad Institute Genome Sequencing Center for Infectious Disease"/>
            <person name="Wu L."/>
            <person name="Ma J."/>
        </authorList>
    </citation>
    <scope>NUCLEOTIDE SEQUENCE [LARGE SCALE GENOMIC DNA]</scope>
    <source>
        <strain evidence="2">KCTC 33842</strain>
    </source>
</reference>
<keyword evidence="2" id="KW-1185">Reference proteome</keyword>